<evidence type="ECO:0000259" key="8">
    <source>
        <dbReference type="Pfam" id="PF02852"/>
    </source>
</evidence>
<dbReference type="PANTHER" id="PTHR43429:SF1">
    <property type="entry name" value="NAD(P)H SULFUR OXIDOREDUCTASE (COA-DEPENDENT)"/>
    <property type="match status" value="1"/>
</dbReference>
<evidence type="ECO:0000313" key="10">
    <source>
        <dbReference type="EMBL" id="BEH02518.1"/>
    </source>
</evidence>
<reference evidence="10" key="1">
    <citation type="journal article" date="2024" name="Int. J. Syst. Evol. Microbiol.">
        <title>Brooklawnia propionicigenes sp. nov., a facultatively anaerobic, propionate-producing bacterium isolated from a methanogenic reactor treating waste from cattle farms.</title>
        <authorList>
            <person name="Akita Y."/>
            <person name="Ueki A."/>
            <person name="Tonouchi A."/>
            <person name="Sugawara Y."/>
            <person name="Honma S."/>
            <person name="Kaku N."/>
            <person name="Ueki K."/>
        </authorList>
    </citation>
    <scope>NUCLEOTIDE SEQUENCE</scope>
    <source>
        <strain evidence="10">SH051</strain>
    </source>
</reference>
<comment type="cofactor">
    <cofactor evidence="1">
        <name>FAD</name>
        <dbReference type="ChEBI" id="CHEBI:57692"/>
    </cofactor>
</comment>
<comment type="similarity">
    <text evidence="2">Belongs to the class-III pyridine nucleotide-disulfide oxidoreductase family.</text>
</comment>
<dbReference type="KEGG" id="broo:brsh051_17990"/>
<proteinExistence type="inferred from homology"/>
<evidence type="ECO:0000256" key="6">
    <source>
        <dbReference type="ARBA" id="ARBA00023284"/>
    </source>
</evidence>
<evidence type="ECO:0000256" key="3">
    <source>
        <dbReference type="ARBA" id="ARBA00022630"/>
    </source>
</evidence>
<protein>
    <submittedName>
        <fullName evidence="10">Uncharacterized protein</fullName>
    </submittedName>
</protein>
<dbReference type="InterPro" id="IPR036188">
    <property type="entry name" value="FAD/NAD-bd_sf"/>
</dbReference>
<keyword evidence="4" id="KW-0274">FAD</keyword>
<dbReference type="Gene3D" id="3.30.390.30">
    <property type="match status" value="1"/>
</dbReference>
<dbReference type="InterPro" id="IPR016156">
    <property type="entry name" value="FAD/NAD-linked_Rdtase_dimer_sf"/>
</dbReference>
<feature type="domain" description="Pyridine nucleotide-disulphide oxidoreductase dimerisation" evidence="8">
    <location>
        <begin position="184"/>
        <end position="278"/>
    </location>
</feature>
<dbReference type="Proteomes" id="UP001431656">
    <property type="component" value="Chromosome"/>
</dbReference>
<dbReference type="Pfam" id="PF02852">
    <property type="entry name" value="Pyr_redox_dim"/>
    <property type="match status" value="1"/>
</dbReference>
<keyword evidence="5" id="KW-0560">Oxidoreductase</keyword>
<sequence>MLGAGFIGLEAAEALAHRGLQVTVVELAEHVLPPLEPELASLVADELRRLGITVRTQVAATAIEEGPEHDTVVLADDGRIDADLIVLSVGVRPDTAVFEAAGVACEKSAIITDEHGRTNVPGIWAVGDATVSTDAITGLRRPITLAGPANRAGRLVADDILRPAIARPIPQPCGTAIVRAGGLTAALTGANRATLLAQGIAHHTVHLHPTQHASYFPGACPVHLVVHFREDDGLLLGAQAVGTDGVDKRIDVLATALRNRMTVADLIDLDLAYSPPYGNAKDPVTMAGLIGNNVLTGTVRIPARESVAAQAAHPGTAPGRHSRSSTLRRPCIPSG</sequence>
<dbReference type="EMBL" id="AP028056">
    <property type="protein sequence ID" value="BEH02518.1"/>
    <property type="molecule type" value="Genomic_DNA"/>
</dbReference>
<dbReference type="InterPro" id="IPR050260">
    <property type="entry name" value="FAD-bd_OxRdtase"/>
</dbReference>
<evidence type="ECO:0000256" key="4">
    <source>
        <dbReference type="ARBA" id="ARBA00022827"/>
    </source>
</evidence>
<dbReference type="PANTHER" id="PTHR43429">
    <property type="entry name" value="PYRIDINE NUCLEOTIDE-DISULFIDE OXIDOREDUCTASE DOMAIN-CONTAINING"/>
    <property type="match status" value="1"/>
</dbReference>
<dbReference type="InterPro" id="IPR023753">
    <property type="entry name" value="FAD/NAD-binding_dom"/>
</dbReference>
<feature type="domain" description="FAD/NAD(P)-binding" evidence="9">
    <location>
        <begin position="2"/>
        <end position="134"/>
    </location>
</feature>
<dbReference type="PRINTS" id="PR00368">
    <property type="entry name" value="FADPNR"/>
</dbReference>
<accession>A0AAN0MGX9</accession>
<name>A0AAN0MGX9_9ACTN</name>
<evidence type="ECO:0000259" key="9">
    <source>
        <dbReference type="Pfam" id="PF07992"/>
    </source>
</evidence>
<evidence type="ECO:0000256" key="5">
    <source>
        <dbReference type="ARBA" id="ARBA00023002"/>
    </source>
</evidence>
<evidence type="ECO:0000256" key="2">
    <source>
        <dbReference type="ARBA" id="ARBA00009130"/>
    </source>
</evidence>
<evidence type="ECO:0000256" key="1">
    <source>
        <dbReference type="ARBA" id="ARBA00001974"/>
    </source>
</evidence>
<dbReference type="SUPFAM" id="SSF55424">
    <property type="entry name" value="FAD/NAD-linked reductases, dimerisation (C-terminal) domain"/>
    <property type="match status" value="1"/>
</dbReference>
<keyword evidence="3" id="KW-0285">Flavoprotein</keyword>
<dbReference type="InterPro" id="IPR004099">
    <property type="entry name" value="Pyr_nucl-diS_OxRdtase_dimer"/>
</dbReference>
<dbReference type="Gene3D" id="3.50.50.60">
    <property type="entry name" value="FAD/NAD(P)-binding domain"/>
    <property type="match status" value="2"/>
</dbReference>
<keyword evidence="6" id="KW-0676">Redox-active center</keyword>
<evidence type="ECO:0000313" key="11">
    <source>
        <dbReference type="Proteomes" id="UP001431656"/>
    </source>
</evidence>
<feature type="region of interest" description="Disordered" evidence="7">
    <location>
        <begin position="307"/>
        <end position="335"/>
    </location>
</feature>
<organism evidence="10 11">
    <name type="scientific">Brooklawnia propionicigenes</name>
    <dbReference type="NCBI Taxonomy" id="3041175"/>
    <lineage>
        <taxon>Bacteria</taxon>
        <taxon>Bacillati</taxon>
        <taxon>Actinomycetota</taxon>
        <taxon>Actinomycetes</taxon>
        <taxon>Propionibacteriales</taxon>
        <taxon>Propionibacteriaceae</taxon>
        <taxon>Brooklawnia</taxon>
    </lineage>
</organism>
<keyword evidence="11" id="KW-1185">Reference proteome</keyword>
<dbReference type="GO" id="GO:0016491">
    <property type="term" value="F:oxidoreductase activity"/>
    <property type="evidence" value="ECO:0007669"/>
    <property type="project" value="UniProtKB-KW"/>
</dbReference>
<dbReference type="Pfam" id="PF07992">
    <property type="entry name" value="Pyr_redox_2"/>
    <property type="match status" value="1"/>
</dbReference>
<dbReference type="AlphaFoldDB" id="A0AAN0MGX9"/>
<gene>
    <name evidence="10" type="ORF">brsh051_17990</name>
</gene>
<evidence type="ECO:0000256" key="7">
    <source>
        <dbReference type="SAM" id="MobiDB-lite"/>
    </source>
</evidence>
<dbReference type="SUPFAM" id="SSF51905">
    <property type="entry name" value="FAD/NAD(P)-binding domain"/>
    <property type="match status" value="1"/>
</dbReference>